<feature type="region of interest" description="Disordered" evidence="1">
    <location>
        <begin position="110"/>
        <end position="133"/>
    </location>
</feature>
<dbReference type="STRING" id="576137.A0A1L7X5Q3"/>
<dbReference type="OrthoDB" id="4364812at2759"/>
<organism evidence="2 3">
    <name type="scientific">Phialocephala subalpina</name>
    <dbReference type="NCBI Taxonomy" id="576137"/>
    <lineage>
        <taxon>Eukaryota</taxon>
        <taxon>Fungi</taxon>
        <taxon>Dikarya</taxon>
        <taxon>Ascomycota</taxon>
        <taxon>Pezizomycotina</taxon>
        <taxon>Leotiomycetes</taxon>
        <taxon>Helotiales</taxon>
        <taxon>Mollisiaceae</taxon>
        <taxon>Phialocephala</taxon>
        <taxon>Phialocephala fortinii species complex</taxon>
    </lineage>
</organism>
<dbReference type="Proteomes" id="UP000184330">
    <property type="component" value="Unassembled WGS sequence"/>
</dbReference>
<keyword evidence="3" id="KW-1185">Reference proteome</keyword>
<feature type="compositionally biased region" description="Basic and acidic residues" evidence="1">
    <location>
        <begin position="110"/>
        <end position="123"/>
    </location>
</feature>
<reference evidence="2 3" key="1">
    <citation type="submission" date="2016-03" db="EMBL/GenBank/DDBJ databases">
        <authorList>
            <person name="Ploux O."/>
        </authorList>
    </citation>
    <scope>NUCLEOTIDE SEQUENCE [LARGE SCALE GENOMIC DNA]</scope>
    <source>
        <strain evidence="2 3">UAMH 11012</strain>
    </source>
</reference>
<accession>A0A1L7X5Q3</accession>
<sequence>MASNYDATATTGPEAIITTRILPHFQTVQERIFCGRKMTHESHPPALLRTYYSDVNGQDQDEAHKAMTGNAILNNFVDKDGTWNDKALYDFGDDWQRLLLRVPELCDQERHSGEEDYRESGHEEDTEAPPASDREALERWLWSRNVAIRLYVTDREAVESGKIKVFYLDIHGDTIWHHKFSADNILEYNGAWNSMSLAEINACFSSSQENGCELFI</sequence>
<dbReference type="AlphaFoldDB" id="A0A1L7X5Q3"/>
<evidence type="ECO:0000313" key="2">
    <source>
        <dbReference type="EMBL" id="CZR60331.1"/>
    </source>
</evidence>
<proteinExistence type="predicted"/>
<gene>
    <name evidence="2" type="ORF">PAC_10227</name>
</gene>
<evidence type="ECO:0000256" key="1">
    <source>
        <dbReference type="SAM" id="MobiDB-lite"/>
    </source>
</evidence>
<dbReference type="EMBL" id="FJOG01000015">
    <property type="protein sequence ID" value="CZR60331.1"/>
    <property type="molecule type" value="Genomic_DNA"/>
</dbReference>
<name>A0A1L7X5Q3_9HELO</name>
<evidence type="ECO:0000313" key="3">
    <source>
        <dbReference type="Proteomes" id="UP000184330"/>
    </source>
</evidence>
<protein>
    <submittedName>
        <fullName evidence="2">Uncharacterized protein</fullName>
    </submittedName>
</protein>